<sequence>MTQIENADQHARLCAEKRTVAGIRVVTLRGQIDFDAKEVLREALHTDDAAEQPRIVADLSDVTFMDSSGINVFVATHQQVSRAGGWVRIAAAQEPVLRVLKLVGIDALIPCRPTLEQALTD</sequence>
<reference evidence="4 5" key="1">
    <citation type="submission" date="2019-04" db="EMBL/GenBank/DDBJ databases">
        <title>Streptomyces lasaliensis sp.nov., an Actinomycete isolated from soil which produces the polyether antibiotic lasalocid.</title>
        <authorList>
            <person name="Erwin G."/>
            <person name="Haber C."/>
        </authorList>
    </citation>
    <scope>NUCLEOTIDE SEQUENCE [LARGE SCALE GENOMIC DNA]</scope>
    <source>
        <strain evidence="4 5">DSM 40089</strain>
    </source>
</reference>
<dbReference type="Pfam" id="PF01740">
    <property type="entry name" value="STAS"/>
    <property type="match status" value="1"/>
</dbReference>
<evidence type="ECO:0000256" key="1">
    <source>
        <dbReference type="ARBA" id="ARBA00009013"/>
    </source>
</evidence>
<feature type="domain" description="STAS" evidence="3">
    <location>
        <begin position="13"/>
        <end position="121"/>
    </location>
</feature>
<evidence type="ECO:0000313" key="5">
    <source>
        <dbReference type="Proteomes" id="UP000308632"/>
    </source>
</evidence>
<dbReference type="CDD" id="cd07043">
    <property type="entry name" value="STAS_anti-anti-sigma_factors"/>
    <property type="match status" value="1"/>
</dbReference>
<comment type="similarity">
    <text evidence="1 2">Belongs to the anti-sigma-factor antagonist family.</text>
</comment>
<dbReference type="SUPFAM" id="SSF52091">
    <property type="entry name" value="SpoIIaa-like"/>
    <property type="match status" value="1"/>
</dbReference>
<dbReference type="RefSeq" id="WP_137303071.1">
    <property type="nucleotide sequence ID" value="NZ_BMVD01000023.1"/>
</dbReference>
<evidence type="ECO:0000256" key="2">
    <source>
        <dbReference type="RuleBase" id="RU003749"/>
    </source>
</evidence>
<organism evidence="4 5">
    <name type="scientific">Streptomyces galbus</name>
    <dbReference type="NCBI Taxonomy" id="33898"/>
    <lineage>
        <taxon>Bacteria</taxon>
        <taxon>Bacillati</taxon>
        <taxon>Actinomycetota</taxon>
        <taxon>Actinomycetes</taxon>
        <taxon>Kitasatosporales</taxon>
        <taxon>Streptomycetaceae</taxon>
        <taxon>Streptomyces</taxon>
    </lineage>
</organism>
<dbReference type="InterPro" id="IPR036513">
    <property type="entry name" value="STAS_dom_sf"/>
</dbReference>
<dbReference type="InterPro" id="IPR003658">
    <property type="entry name" value="Anti-sigma_ant"/>
</dbReference>
<dbReference type="PROSITE" id="PS50801">
    <property type="entry name" value="STAS"/>
    <property type="match status" value="1"/>
</dbReference>
<evidence type="ECO:0000259" key="3">
    <source>
        <dbReference type="PROSITE" id="PS50801"/>
    </source>
</evidence>
<dbReference type="AlphaFoldDB" id="A0A4U5WVS2"/>
<dbReference type="EMBL" id="SZPR01000022">
    <property type="protein sequence ID" value="TKT06569.1"/>
    <property type="molecule type" value="Genomic_DNA"/>
</dbReference>
<gene>
    <name evidence="4" type="ORF">E4U92_27015</name>
</gene>
<dbReference type="InterPro" id="IPR002645">
    <property type="entry name" value="STAS_dom"/>
</dbReference>
<dbReference type="Gene3D" id="3.30.750.24">
    <property type="entry name" value="STAS domain"/>
    <property type="match status" value="1"/>
</dbReference>
<comment type="caution">
    <text evidence="4">The sequence shown here is derived from an EMBL/GenBank/DDBJ whole genome shotgun (WGS) entry which is preliminary data.</text>
</comment>
<dbReference type="PANTHER" id="PTHR33495">
    <property type="entry name" value="ANTI-SIGMA FACTOR ANTAGONIST TM_1081-RELATED-RELATED"/>
    <property type="match status" value="1"/>
</dbReference>
<name>A0A4U5WVS2_STRGB</name>
<evidence type="ECO:0000313" key="4">
    <source>
        <dbReference type="EMBL" id="TKT06569.1"/>
    </source>
</evidence>
<accession>A0A4U5WVS2</accession>
<dbReference type="GO" id="GO:0043856">
    <property type="term" value="F:anti-sigma factor antagonist activity"/>
    <property type="evidence" value="ECO:0007669"/>
    <property type="project" value="InterPro"/>
</dbReference>
<dbReference type="Proteomes" id="UP000308632">
    <property type="component" value="Unassembled WGS sequence"/>
</dbReference>
<dbReference type="NCBIfam" id="TIGR00377">
    <property type="entry name" value="ant_ant_sig"/>
    <property type="match status" value="1"/>
</dbReference>
<protein>
    <recommendedName>
        <fullName evidence="2">Anti-sigma factor antagonist</fullName>
    </recommendedName>
</protein>
<proteinExistence type="inferred from homology"/>
<dbReference type="PANTHER" id="PTHR33495:SF2">
    <property type="entry name" value="ANTI-SIGMA FACTOR ANTAGONIST TM_1081-RELATED"/>
    <property type="match status" value="1"/>
</dbReference>